<keyword evidence="8" id="KW-0255">Endonuclease</keyword>
<keyword evidence="10" id="KW-0190">Covalent protein-DNA linkage</keyword>
<dbReference type="GO" id="GO:0003677">
    <property type="term" value="F:DNA binding"/>
    <property type="evidence" value="ECO:0007669"/>
    <property type="project" value="UniProtKB-KW"/>
</dbReference>
<reference evidence="13" key="1">
    <citation type="submission" date="2017-01" db="EMBL/GenBank/DDBJ databases">
        <title>High-throughput sequencing uncovers low homogeneity in the biogeography of single-stranded DNA viruses.</title>
        <authorList>
            <person name="Pearson V.M."/>
            <person name="Rokyta D.R."/>
        </authorList>
    </citation>
    <scope>NUCLEOTIDE SEQUENCE</scope>
</reference>
<dbReference type="GO" id="GO:0016779">
    <property type="term" value="F:nucleotidyltransferase activity"/>
    <property type="evidence" value="ECO:0007669"/>
    <property type="project" value="UniProtKB-KW"/>
</dbReference>
<evidence type="ECO:0000259" key="12">
    <source>
        <dbReference type="PROSITE" id="PS52020"/>
    </source>
</evidence>
<keyword evidence="11" id="KW-0238">DNA-binding</keyword>
<evidence type="ECO:0000256" key="1">
    <source>
        <dbReference type="ARBA" id="ARBA00004147"/>
    </source>
</evidence>
<evidence type="ECO:0000313" key="13">
    <source>
        <dbReference type="EMBL" id="AUM61924.1"/>
    </source>
</evidence>
<dbReference type="Gene3D" id="3.40.50.300">
    <property type="entry name" value="P-loop containing nucleotide triphosphate hydrolases"/>
    <property type="match status" value="1"/>
</dbReference>
<dbReference type="GO" id="GO:0016787">
    <property type="term" value="F:hydrolase activity"/>
    <property type="evidence" value="ECO:0007669"/>
    <property type="project" value="UniProtKB-KW"/>
</dbReference>
<organism evidence="13">
    <name type="scientific">uncultured virus</name>
    <dbReference type="NCBI Taxonomy" id="340016"/>
    <lineage>
        <taxon>Viruses</taxon>
        <taxon>environmental samples</taxon>
    </lineage>
</organism>
<evidence type="ECO:0000256" key="3">
    <source>
        <dbReference type="ARBA" id="ARBA00022695"/>
    </source>
</evidence>
<dbReference type="InterPro" id="IPR027417">
    <property type="entry name" value="P-loop_NTPase"/>
</dbReference>
<dbReference type="GO" id="GO:0000166">
    <property type="term" value="F:nucleotide binding"/>
    <property type="evidence" value="ECO:0007669"/>
    <property type="project" value="UniProtKB-KW"/>
</dbReference>
<evidence type="ECO:0000256" key="9">
    <source>
        <dbReference type="ARBA" id="ARBA00022801"/>
    </source>
</evidence>
<evidence type="ECO:0000256" key="10">
    <source>
        <dbReference type="ARBA" id="ARBA00023124"/>
    </source>
</evidence>
<keyword evidence="6" id="KW-0479">Metal-binding</keyword>
<dbReference type="GO" id="GO:0006260">
    <property type="term" value="P:DNA replication"/>
    <property type="evidence" value="ECO:0007669"/>
    <property type="project" value="UniProtKB-KW"/>
</dbReference>
<evidence type="ECO:0000256" key="7">
    <source>
        <dbReference type="ARBA" id="ARBA00022741"/>
    </source>
</evidence>
<dbReference type="GO" id="GO:0004519">
    <property type="term" value="F:endonuclease activity"/>
    <property type="evidence" value="ECO:0007669"/>
    <property type="project" value="UniProtKB-KW"/>
</dbReference>
<dbReference type="PROSITE" id="PS52020">
    <property type="entry name" value="CRESS_DNA_REP"/>
    <property type="match status" value="1"/>
</dbReference>
<evidence type="ECO:0000256" key="2">
    <source>
        <dbReference type="ARBA" id="ARBA00022679"/>
    </source>
</evidence>
<dbReference type="GO" id="GO:0046872">
    <property type="term" value="F:metal ion binding"/>
    <property type="evidence" value="ECO:0007669"/>
    <property type="project" value="UniProtKB-KW"/>
</dbReference>
<keyword evidence="4" id="KW-0235">DNA replication</keyword>
<dbReference type="Gene3D" id="3.40.1310.20">
    <property type="match status" value="1"/>
</dbReference>
<feature type="domain" description="CRESS-DNA virus Rep endonuclease" evidence="12">
    <location>
        <begin position="8"/>
        <end position="115"/>
    </location>
</feature>
<keyword evidence="7" id="KW-0547">Nucleotide-binding</keyword>
<dbReference type="GO" id="GO:0042025">
    <property type="term" value="C:host cell nucleus"/>
    <property type="evidence" value="ECO:0007669"/>
    <property type="project" value="UniProtKB-SubCell"/>
</dbReference>
<keyword evidence="5" id="KW-0540">Nuclease</keyword>
<sequence length="352" mass="40949">MVARVAVNPQVTHWCMTYFFEHQGIDEDLQREHEKQVLIEKIQGLGIIYCILGLEVCPSSGKLHLQIAFITTDRYRWEQMQKKFAPVHIEAMRKAAWRSRRYCKKDGKFTEIGTLPSGYTDEEPSANQCAAAIIQLCREGKEDEIIERFPAQYMRQYNTIQKLLMEFEVWHPIGRKVCIWLVSKDFYRTGKSTFLAKHFPARRGEVYWHPQFPKSDCWERYKRNTHTCIFDDLDMTTDYLGSQLKRITSDTPNIVNVKYVSALPMIKNIFVSSNFLPREIYSNHKLADAVAARFEFYEAIRHNGVDLLVTPMEKPNRLFPVSLINILNNKGFNLQGNPEPSIDELDVLGSSI</sequence>
<accession>A0A2K9LWR9</accession>
<dbReference type="InterPro" id="IPR049912">
    <property type="entry name" value="CRESS_DNA_REP"/>
</dbReference>
<keyword evidence="9" id="KW-0378">Hydrolase</keyword>
<gene>
    <name evidence="13" type="primary">Rep</name>
</gene>
<comment type="subcellular location">
    <subcellularLocation>
        <location evidence="1">Host nucleus</location>
    </subcellularLocation>
</comment>
<evidence type="ECO:0000256" key="8">
    <source>
        <dbReference type="ARBA" id="ARBA00022759"/>
    </source>
</evidence>
<keyword evidence="3" id="KW-0548">Nucleotidyltransferase</keyword>
<proteinExistence type="predicted"/>
<evidence type="ECO:0000256" key="4">
    <source>
        <dbReference type="ARBA" id="ARBA00022705"/>
    </source>
</evidence>
<dbReference type="EMBL" id="KY487928">
    <property type="protein sequence ID" value="AUM61924.1"/>
    <property type="molecule type" value="Genomic_DNA"/>
</dbReference>
<evidence type="ECO:0000256" key="11">
    <source>
        <dbReference type="ARBA" id="ARBA00023125"/>
    </source>
</evidence>
<name>A0A2K9LWR9_9VIRU</name>
<keyword evidence="2" id="KW-0808">Transferase</keyword>
<evidence type="ECO:0000256" key="6">
    <source>
        <dbReference type="ARBA" id="ARBA00022723"/>
    </source>
</evidence>
<evidence type="ECO:0000256" key="5">
    <source>
        <dbReference type="ARBA" id="ARBA00022722"/>
    </source>
</evidence>
<protein>
    <submittedName>
        <fullName evidence="13">Rep</fullName>
    </submittedName>
</protein>